<evidence type="ECO:0008006" key="4">
    <source>
        <dbReference type="Google" id="ProtNLM"/>
    </source>
</evidence>
<evidence type="ECO:0000256" key="1">
    <source>
        <dbReference type="SAM" id="MobiDB-lite"/>
    </source>
</evidence>
<proteinExistence type="predicted"/>
<gene>
    <name evidence="2" type="ORF">EDD26_0485</name>
</gene>
<evidence type="ECO:0000313" key="2">
    <source>
        <dbReference type="EMBL" id="ROR65123.1"/>
    </source>
</evidence>
<keyword evidence="3" id="KW-1185">Reference proteome</keyword>
<organism evidence="2 3">
    <name type="scientific">Agrococcus jenensis</name>
    <dbReference type="NCBI Taxonomy" id="46353"/>
    <lineage>
        <taxon>Bacteria</taxon>
        <taxon>Bacillati</taxon>
        <taxon>Actinomycetota</taxon>
        <taxon>Actinomycetes</taxon>
        <taxon>Micrococcales</taxon>
        <taxon>Microbacteriaceae</taxon>
        <taxon>Agrococcus</taxon>
    </lineage>
</organism>
<evidence type="ECO:0000313" key="3">
    <source>
        <dbReference type="Proteomes" id="UP000275456"/>
    </source>
</evidence>
<dbReference type="OrthoDB" id="5099832at2"/>
<comment type="caution">
    <text evidence="2">The sequence shown here is derived from an EMBL/GenBank/DDBJ whole genome shotgun (WGS) entry which is preliminary data.</text>
</comment>
<accession>A0A3N2APZ8</accession>
<sequence length="342" mass="36491">MPSPEFVMPEPAPVIEAPVEPPPVRDPRSSAPDSVAERDLPEPFARPRRPWRQLVIAALIGVLVGAGLPTAMQGIDQAAADARIERLRQTAMDYLTAIAEGASDRATAMAPVEGETPPDAVLQSADRLDEPEVRMTTVDGDAATVEVRYRVAGQTVTRALEAEEVDGAWQLRTSIAEPTMAYTYEGYAAVTIAGVELPSSRRTLLYPGAYESDRVEGSLVVSGGNPIIVDGDPLTPTELVSTMELAPGLDELAQEVAVAHVRACDAECTFEPDAALRVDGPWVMGEEPTGAVNVSMQVYTSAFSGQTVEMQLRAIVDEAGTLVSWQCAMPSASEFELEPCRG</sequence>
<protein>
    <recommendedName>
        <fullName evidence="4">DUF4878 domain-containing protein</fullName>
    </recommendedName>
</protein>
<feature type="region of interest" description="Disordered" evidence="1">
    <location>
        <begin position="1"/>
        <end position="44"/>
    </location>
</feature>
<dbReference type="EMBL" id="RKHJ01000001">
    <property type="protein sequence ID" value="ROR65123.1"/>
    <property type="molecule type" value="Genomic_DNA"/>
</dbReference>
<dbReference type="AlphaFoldDB" id="A0A3N2APZ8"/>
<reference evidence="2 3" key="1">
    <citation type="submission" date="2018-11" db="EMBL/GenBank/DDBJ databases">
        <title>Sequencing the genomes of 1000 actinobacteria strains.</title>
        <authorList>
            <person name="Klenk H.-P."/>
        </authorList>
    </citation>
    <scope>NUCLEOTIDE SEQUENCE [LARGE SCALE GENOMIC DNA]</scope>
    <source>
        <strain evidence="2 3">DSM 9580</strain>
    </source>
</reference>
<dbReference type="RefSeq" id="WP_123696254.1">
    <property type="nucleotide sequence ID" value="NZ_RKHJ01000001.1"/>
</dbReference>
<name>A0A3N2APZ8_9MICO</name>
<dbReference type="Proteomes" id="UP000275456">
    <property type="component" value="Unassembled WGS sequence"/>
</dbReference>